<dbReference type="Proteomes" id="UP001056384">
    <property type="component" value="Chromosome 7"/>
</dbReference>
<protein>
    <recommendedName>
        <fullName evidence="3">F-box domain-containing protein</fullName>
    </recommendedName>
</protein>
<reference evidence="1" key="1">
    <citation type="submission" date="2022-06" db="EMBL/GenBank/DDBJ databases">
        <title>Complete genome sequences of two strains of the flax pathogen Septoria linicola.</title>
        <authorList>
            <person name="Lapalu N."/>
            <person name="Simon A."/>
            <person name="Demenou B."/>
            <person name="Paumier D."/>
            <person name="Guillot M.-P."/>
            <person name="Gout L."/>
            <person name="Valade R."/>
        </authorList>
    </citation>
    <scope>NUCLEOTIDE SEQUENCE</scope>
    <source>
        <strain evidence="1">SE15195</strain>
    </source>
</reference>
<name>A0A9Q9AUR3_9PEZI</name>
<evidence type="ECO:0000313" key="2">
    <source>
        <dbReference type="Proteomes" id="UP001056384"/>
    </source>
</evidence>
<evidence type="ECO:0000313" key="1">
    <source>
        <dbReference type="EMBL" id="USW55505.1"/>
    </source>
</evidence>
<dbReference type="EMBL" id="CP099424">
    <property type="protein sequence ID" value="USW55505.1"/>
    <property type="molecule type" value="Genomic_DNA"/>
</dbReference>
<sequence>MSTAKITWRLPREFTSSPAATRYVSPLDMITLPSAAAVIANRAVFSTTELLEKILLNLTVKQLYRVRSVQRKWFETIERSPYIMSKLITPPTDDLTAWEIFYKEGKLDEVILLEEMPPRAPTMLTIPSCVRGETTSYTAFTATLNDLFEMRRPLRQLLRDREVGMVCNFRYNLHTSDLQVLLSRVQAKELPLRRFVSDPPACVAKVHLTWGARGPRGQEGSGTLERIVTNENGLTVGDLLTAVFYQKGEVQYLEELLRPNSVGGGKEMTLARKMKQLQKRGFTDFHGRYGGLTFRLYGIVAPTEDKGRLRSAGWVVRGGGGPWL</sequence>
<evidence type="ECO:0008006" key="3">
    <source>
        <dbReference type="Google" id="ProtNLM"/>
    </source>
</evidence>
<proteinExistence type="predicted"/>
<gene>
    <name evidence="1" type="ORF">Slin15195_G088240</name>
</gene>
<dbReference type="OrthoDB" id="3650933at2759"/>
<keyword evidence="2" id="KW-1185">Reference proteome</keyword>
<organism evidence="1 2">
    <name type="scientific">Septoria linicola</name>
    <dbReference type="NCBI Taxonomy" id="215465"/>
    <lineage>
        <taxon>Eukaryota</taxon>
        <taxon>Fungi</taxon>
        <taxon>Dikarya</taxon>
        <taxon>Ascomycota</taxon>
        <taxon>Pezizomycotina</taxon>
        <taxon>Dothideomycetes</taxon>
        <taxon>Dothideomycetidae</taxon>
        <taxon>Mycosphaerellales</taxon>
        <taxon>Mycosphaerellaceae</taxon>
        <taxon>Septoria</taxon>
    </lineage>
</organism>
<accession>A0A9Q9AUR3</accession>
<dbReference type="AlphaFoldDB" id="A0A9Q9AUR3"/>